<evidence type="ECO:0008006" key="4">
    <source>
        <dbReference type="Google" id="ProtNLM"/>
    </source>
</evidence>
<proteinExistence type="predicted"/>
<dbReference type="GO" id="GO:0004029">
    <property type="term" value="F:aldehyde dehydrogenase (NAD+) activity"/>
    <property type="evidence" value="ECO:0007669"/>
    <property type="project" value="TreeGrafter"/>
</dbReference>
<sequence length="330" mass="36346">MPSILLFGVTGLVGSHVVLALKKKYPNFPLTVYLRNATIDTYLRATVGVSRIEHGTYDEVERIASLAKDHDIVINVGSSWDTGLSEAIVDGLSKRDSGKKTILIHMSGTGNFVETRWNDGATHAESKIWHDDDSEDIKLINPKMLNGGPDTVVYEAGKSGTIETYVIYPPIIYGRAAGPVSALGIIQYFMHLKVKELGFIPYIGDGTAITNAVHVHAVVDFVMLVLTQSLGEDEPQKSVYERVYFIGGTETPWKNVSNWFAEAFFNLGISGEKKARSVTLEEAGEGEIPMLMSHDMRFTTRRAEKLGYGGNVESEQLREFLSHGSNIFTA</sequence>
<dbReference type="Proteomes" id="UP000800235">
    <property type="component" value="Unassembled WGS sequence"/>
</dbReference>
<feature type="chain" id="PRO_5040321629" description="NAD(P)-binding domain-containing protein" evidence="1">
    <location>
        <begin position="21"/>
        <end position="330"/>
    </location>
</feature>
<dbReference type="InterPro" id="IPR051783">
    <property type="entry name" value="NAD(P)-dependent_oxidoreduct"/>
</dbReference>
<dbReference type="EMBL" id="MU007045">
    <property type="protein sequence ID" value="KAF2429670.1"/>
    <property type="molecule type" value="Genomic_DNA"/>
</dbReference>
<reference evidence="2" key="1">
    <citation type="journal article" date="2020" name="Stud. Mycol.">
        <title>101 Dothideomycetes genomes: a test case for predicting lifestyles and emergence of pathogens.</title>
        <authorList>
            <person name="Haridas S."/>
            <person name="Albert R."/>
            <person name="Binder M."/>
            <person name="Bloem J."/>
            <person name="Labutti K."/>
            <person name="Salamov A."/>
            <person name="Andreopoulos B."/>
            <person name="Baker S."/>
            <person name="Barry K."/>
            <person name="Bills G."/>
            <person name="Bluhm B."/>
            <person name="Cannon C."/>
            <person name="Castanera R."/>
            <person name="Culley D."/>
            <person name="Daum C."/>
            <person name="Ezra D."/>
            <person name="Gonzalez J."/>
            <person name="Henrissat B."/>
            <person name="Kuo A."/>
            <person name="Liang C."/>
            <person name="Lipzen A."/>
            <person name="Lutzoni F."/>
            <person name="Magnuson J."/>
            <person name="Mondo S."/>
            <person name="Nolan M."/>
            <person name="Ohm R."/>
            <person name="Pangilinan J."/>
            <person name="Park H.-J."/>
            <person name="Ramirez L."/>
            <person name="Alfaro M."/>
            <person name="Sun H."/>
            <person name="Tritt A."/>
            <person name="Yoshinaga Y."/>
            <person name="Zwiers L.-H."/>
            <person name="Turgeon B."/>
            <person name="Goodwin S."/>
            <person name="Spatafora J."/>
            <person name="Crous P."/>
            <person name="Grigoriev I."/>
        </authorList>
    </citation>
    <scope>NUCLEOTIDE SEQUENCE</scope>
    <source>
        <strain evidence="2">CBS 130266</strain>
    </source>
</reference>
<dbReference type="Gene3D" id="3.40.50.720">
    <property type="entry name" value="NAD(P)-binding Rossmann-like Domain"/>
    <property type="match status" value="2"/>
</dbReference>
<dbReference type="GO" id="GO:0005737">
    <property type="term" value="C:cytoplasm"/>
    <property type="evidence" value="ECO:0007669"/>
    <property type="project" value="TreeGrafter"/>
</dbReference>
<keyword evidence="1" id="KW-0732">Signal</keyword>
<feature type="signal peptide" evidence="1">
    <location>
        <begin position="1"/>
        <end position="20"/>
    </location>
</feature>
<gene>
    <name evidence="2" type="ORF">EJ08DRAFT_717078</name>
</gene>
<evidence type="ECO:0000313" key="3">
    <source>
        <dbReference type="Proteomes" id="UP000800235"/>
    </source>
</evidence>
<comment type="caution">
    <text evidence="2">The sequence shown here is derived from an EMBL/GenBank/DDBJ whole genome shotgun (WGS) entry which is preliminary data.</text>
</comment>
<dbReference type="PANTHER" id="PTHR48079:SF6">
    <property type="entry name" value="NAD(P)-BINDING DOMAIN-CONTAINING PROTEIN-RELATED"/>
    <property type="match status" value="1"/>
</dbReference>
<accession>A0A9P4NPH0</accession>
<dbReference type="OrthoDB" id="2130169at2759"/>
<dbReference type="AlphaFoldDB" id="A0A9P4NPH0"/>
<dbReference type="InterPro" id="IPR036291">
    <property type="entry name" value="NAD(P)-bd_dom_sf"/>
</dbReference>
<evidence type="ECO:0000256" key="1">
    <source>
        <dbReference type="SAM" id="SignalP"/>
    </source>
</evidence>
<dbReference type="PANTHER" id="PTHR48079">
    <property type="entry name" value="PROTEIN YEEZ"/>
    <property type="match status" value="1"/>
</dbReference>
<keyword evidence="3" id="KW-1185">Reference proteome</keyword>
<evidence type="ECO:0000313" key="2">
    <source>
        <dbReference type="EMBL" id="KAF2429670.1"/>
    </source>
</evidence>
<dbReference type="SUPFAM" id="SSF51735">
    <property type="entry name" value="NAD(P)-binding Rossmann-fold domains"/>
    <property type="match status" value="1"/>
</dbReference>
<organism evidence="2 3">
    <name type="scientific">Tothia fuscella</name>
    <dbReference type="NCBI Taxonomy" id="1048955"/>
    <lineage>
        <taxon>Eukaryota</taxon>
        <taxon>Fungi</taxon>
        <taxon>Dikarya</taxon>
        <taxon>Ascomycota</taxon>
        <taxon>Pezizomycotina</taxon>
        <taxon>Dothideomycetes</taxon>
        <taxon>Pleosporomycetidae</taxon>
        <taxon>Venturiales</taxon>
        <taxon>Cylindrosympodiaceae</taxon>
        <taxon>Tothia</taxon>
    </lineage>
</organism>
<name>A0A9P4NPH0_9PEZI</name>
<protein>
    <recommendedName>
        <fullName evidence="4">NAD(P)-binding domain-containing protein</fullName>
    </recommendedName>
</protein>